<reference evidence="3 4" key="1">
    <citation type="submission" date="2020-08" db="EMBL/GenBank/DDBJ databases">
        <title>Genomic Encyclopedia of Type Strains, Phase IV (KMG-IV): sequencing the most valuable type-strain genomes for metagenomic binning, comparative biology and taxonomic classification.</title>
        <authorList>
            <person name="Goeker M."/>
        </authorList>
    </citation>
    <scope>NUCLEOTIDE SEQUENCE [LARGE SCALE GENOMIC DNA]</scope>
    <source>
        <strain evidence="3 4">DSM 24696</strain>
    </source>
</reference>
<dbReference type="Pfam" id="PF13828">
    <property type="entry name" value="DUF4190"/>
    <property type="match status" value="1"/>
</dbReference>
<evidence type="ECO:0000313" key="4">
    <source>
        <dbReference type="Proteomes" id="UP000551878"/>
    </source>
</evidence>
<comment type="caution">
    <text evidence="3">The sequence shown here is derived from an EMBL/GenBank/DDBJ whole genome shotgun (WGS) entry which is preliminary data.</text>
</comment>
<protein>
    <recommendedName>
        <fullName evidence="2">DUF4190 domain-containing protein</fullName>
    </recommendedName>
</protein>
<keyword evidence="1" id="KW-0472">Membrane</keyword>
<evidence type="ECO:0000256" key="1">
    <source>
        <dbReference type="SAM" id="Phobius"/>
    </source>
</evidence>
<dbReference type="EMBL" id="JACHHB010000001">
    <property type="protein sequence ID" value="MBB5171953.1"/>
    <property type="molecule type" value="Genomic_DNA"/>
</dbReference>
<feature type="transmembrane region" description="Helical" evidence="1">
    <location>
        <begin position="16"/>
        <end position="49"/>
    </location>
</feature>
<proteinExistence type="predicted"/>
<dbReference type="RefSeq" id="WP_184662441.1">
    <property type="nucleotide sequence ID" value="NZ_JACHHB010000001.1"/>
</dbReference>
<feature type="transmembrane region" description="Helical" evidence="1">
    <location>
        <begin position="61"/>
        <end position="89"/>
    </location>
</feature>
<dbReference type="AlphaFoldDB" id="A0A840QKQ6"/>
<dbReference type="Proteomes" id="UP000551878">
    <property type="component" value="Unassembled WGS sequence"/>
</dbReference>
<gene>
    <name evidence="3" type="ORF">HNQ41_000093</name>
</gene>
<dbReference type="InterPro" id="IPR025241">
    <property type="entry name" value="DUF4190"/>
</dbReference>
<name>A0A840QKQ6_9BACI</name>
<keyword evidence="4" id="KW-1185">Reference proteome</keyword>
<organism evidence="3 4">
    <name type="scientific">Texcoconibacillus texcoconensis</name>
    <dbReference type="NCBI Taxonomy" id="1095777"/>
    <lineage>
        <taxon>Bacteria</taxon>
        <taxon>Bacillati</taxon>
        <taxon>Bacillota</taxon>
        <taxon>Bacilli</taxon>
        <taxon>Bacillales</taxon>
        <taxon>Bacillaceae</taxon>
        <taxon>Texcoconibacillus</taxon>
    </lineage>
</organism>
<keyword evidence="1" id="KW-0812">Transmembrane</keyword>
<evidence type="ECO:0000259" key="2">
    <source>
        <dbReference type="Pfam" id="PF13828"/>
    </source>
</evidence>
<feature type="domain" description="DUF4190" evidence="2">
    <location>
        <begin position="14"/>
        <end position="80"/>
    </location>
</feature>
<evidence type="ECO:0000313" key="3">
    <source>
        <dbReference type="EMBL" id="MBB5171953.1"/>
    </source>
</evidence>
<keyword evidence="1" id="KW-1133">Transmembrane helix</keyword>
<accession>A0A840QKQ6</accession>
<sequence length="96" mass="10306">METEVSKHKTNTKAVISLVVGVVSIVLVYFPMFGFPLSITGIVLGILALREIKQTQEPGRGVAISGLICSILGFVVAILFTLTVVYIFLELSANPL</sequence>